<dbReference type="Proteomes" id="UP000789833">
    <property type="component" value="Unassembled WGS sequence"/>
</dbReference>
<keyword evidence="3" id="KW-1185">Reference proteome</keyword>
<sequence>MIQLLEFKAKDGSSVTLRPVEVKDAYDIVTAVASVVAAGEYIQKDVPHTVEEEMNFIHDMKEKDNMYIGVERNGKVVGIGRVIRGEIIMKRHTGLFRTWLSEEVQGLGIGKQIMAYTDKWCEQHIRKLSLTVFSTNQVAYQLYRKYGFHEEGNQREQAYINGEYVDEIWMAKFFK</sequence>
<accession>A0ABM8YUN1</accession>
<dbReference type="PANTHER" id="PTHR43415:SF3">
    <property type="entry name" value="GNAT-FAMILY ACETYLTRANSFERASE"/>
    <property type="match status" value="1"/>
</dbReference>
<evidence type="ECO:0000313" key="2">
    <source>
        <dbReference type="EMBL" id="CAG9623696.1"/>
    </source>
</evidence>
<evidence type="ECO:0000313" key="3">
    <source>
        <dbReference type="Proteomes" id="UP000789833"/>
    </source>
</evidence>
<dbReference type="Pfam" id="PF00583">
    <property type="entry name" value="Acetyltransf_1"/>
    <property type="match status" value="1"/>
</dbReference>
<dbReference type="InterPro" id="IPR016181">
    <property type="entry name" value="Acyl_CoA_acyltransferase"/>
</dbReference>
<reference evidence="2 3" key="1">
    <citation type="submission" date="2021-10" db="EMBL/GenBank/DDBJ databases">
        <authorList>
            <person name="Criscuolo A."/>
        </authorList>
    </citation>
    <scope>NUCLEOTIDE SEQUENCE [LARGE SCALE GENOMIC DNA]</scope>
    <source>
        <strain evidence="3">CIP 111883</strain>
    </source>
</reference>
<dbReference type="SUPFAM" id="SSF55729">
    <property type="entry name" value="Acyl-CoA N-acyltransferases (Nat)"/>
    <property type="match status" value="1"/>
</dbReference>
<dbReference type="Gene3D" id="3.40.630.30">
    <property type="match status" value="1"/>
</dbReference>
<proteinExistence type="predicted"/>
<dbReference type="EMBL" id="CAKJTJ010000065">
    <property type="protein sequence ID" value="CAG9623696.1"/>
    <property type="molecule type" value="Genomic_DNA"/>
</dbReference>
<dbReference type="CDD" id="cd04301">
    <property type="entry name" value="NAT_SF"/>
    <property type="match status" value="1"/>
</dbReference>
<dbReference type="InterPro" id="IPR000182">
    <property type="entry name" value="GNAT_dom"/>
</dbReference>
<organism evidence="2 3">
    <name type="scientific">Sutcliffiella rhizosphaerae</name>
    <dbReference type="NCBI Taxonomy" id="2880967"/>
    <lineage>
        <taxon>Bacteria</taxon>
        <taxon>Bacillati</taxon>
        <taxon>Bacillota</taxon>
        <taxon>Bacilli</taxon>
        <taxon>Bacillales</taxon>
        <taxon>Bacillaceae</taxon>
        <taxon>Sutcliffiella</taxon>
    </lineage>
</organism>
<protein>
    <recommendedName>
        <fullName evidence="1">N-acetyltransferase domain-containing protein</fullName>
    </recommendedName>
</protein>
<evidence type="ECO:0000259" key="1">
    <source>
        <dbReference type="PROSITE" id="PS51186"/>
    </source>
</evidence>
<dbReference type="RefSeq" id="WP_230505364.1">
    <property type="nucleotide sequence ID" value="NZ_CAKJTJ010000065.1"/>
</dbReference>
<name>A0ABM8YUN1_9BACI</name>
<comment type="caution">
    <text evidence="2">The sequence shown here is derived from an EMBL/GenBank/DDBJ whole genome shotgun (WGS) entry which is preliminary data.</text>
</comment>
<gene>
    <name evidence="2" type="ORF">BACCIP111883_04528</name>
</gene>
<feature type="domain" description="N-acetyltransferase" evidence="1">
    <location>
        <begin position="15"/>
        <end position="175"/>
    </location>
</feature>
<dbReference type="PROSITE" id="PS51186">
    <property type="entry name" value="GNAT"/>
    <property type="match status" value="1"/>
</dbReference>
<dbReference type="PANTHER" id="PTHR43415">
    <property type="entry name" value="SPERMIDINE N(1)-ACETYLTRANSFERASE"/>
    <property type="match status" value="1"/>
</dbReference>